<accession>A0A1H3VR56</accession>
<dbReference type="EMBL" id="FOJX01000001">
    <property type="protein sequence ID" value="SFA70297.1"/>
    <property type="molecule type" value="Genomic_DNA"/>
</dbReference>
<evidence type="ECO:0000313" key="4">
    <source>
        <dbReference type="Proteomes" id="UP000183469"/>
    </source>
</evidence>
<evidence type="ECO:0008006" key="6">
    <source>
        <dbReference type="Google" id="ProtNLM"/>
    </source>
</evidence>
<organism evidence="2 4">
    <name type="scientific">Selenomonas ruminantium</name>
    <dbReference type="NCBI Taxonomy" id="971"/>
    <lineage>
        <taxon>Bacteria</taxon>
        <taxon>Bacillati</taxon>
        <taxon>Bacillota</taxon>
        <taxon>Negativicutes</taxon>
        <taxon>Selenomonadales</taxon>
        <taxon>Selenomonadaceae</taxon>
        <taxon>Selenomonas</taxon>
    </lineage>
</organism>
<keyword evidence="1" id="KW-0175">Coiled coil</keyword>
<feature type="coiled-coil region" evidence="1">
    <location>
        <begin position="4"/>
        <end position="45"/>
    </location>
</feature>
<dbReference type="Proteomes" id="UP000183843">
    <property type="component" value="Unassembled WGS sequence"/>
</dbReference>
<dbReference type="EMBL" id="FNQG01000002">
    <property type="protein sequence ID" value="SDZ77181.1"/>
    <property type="molecule type" value="Genomic_DNA"/>
</dbReference>
<name>A0A1H3VR56_SELRU</name>
<evidence type="ECO:0000313" key="2">
    <source>
        <dbReference type="EMBL" id="SDZ77181.1"/>
    </source>
</evidence>
<evidence type="ECO:0000313" key="3">
    <source>
        <dbReference type="EMBL" id="SFA70297.1"/>
    </source>
</evidence>
<sequence length="67" mass="7581">MARKANYEEKISALEAKIEKKQSEIKALKAKAAELKAQKAKYDYQELTEYMQANDLTAAEVLACIKD</sequence>
<proteinExistence type="predicted"/>
<dbReference type="Proteomes" id="UP000183469">
    <property type="component" value="Unassembled WGS sequence"/>
</dbReference>
<reference evidence="4 5" key="1">
    <citation type="submission" date="2016-10" db="EMBL/GenBank/DDBJ databases">
        <authorList>
            <person name="de Groot N.N."/>
        </authorList>
    </citation>
    <scope>NUCLEOTIDE SEQUENCE [LARGE SCALE GENOMIC DNA]</scope>
    <source>
        <strain evidence="2 4">DSM 2872</strain>
        <strain evidence="3 5">L14</strain>
    </source>
</reference>
<gene>
    <name evidence="3" type="ORF">SAMN05216587_101175</name>
    <name evidence="2" type="ORF">SAMN05660648_00496</name>
</gene>
<evidence type="ECO:0000256" key="1">
    <source>
        <dbReference type="SAM" id="Coils"/>
    </source>
</evidence>
<protein>
    <recommendedName>
        <fullName evidence="6">Protein kinase</fullName>
    </recommendedName>
</protein>
<dbReference type="AlphaFoldDB" id="A0A1H3VR56"/>
<dbReference type="RefSeq" id="WP_074670633.1">
    <property type="nucleotide sequence ID" value="NZ_FNQG01000002.1"/>
</dbReference>
<evidence type="ECO:0000313" key="5">
    <source>
        <dbReference type="Proteomes" id="UP000183843"/>
    </source>
</evidence>